<evidence type="ECO:0000313" key="4">
    <source>
        <dbReference type="EMBL" id="MBB2966571.1"/>
    </source>
</evidence>
<evidence type="ECO:0000259" key="3">
    <source>
        <dbReference type="Pfam" id="PF01757"/>
    </source>
</evidence>
<feature type="transmembrane region" description="Helical" evidence="2">
    <location>
        <begin position="117"/>
        <end position="150"/>
    </location>
</feature>
<evidence type="ECO:0000256" key="2">
    <source>
        <dbReference type="SAM" id="Phobius"/>
    </source>
</evidence>
<dbReference type="GO" id="GO:0016747">
    <property type="term" value="F:acyltransferase activity, transferring groups other than amino-acyl groups"/>
    <property type="evidence" value="ECO:0007669"/>
    <property type="project" value="InterPro"/>
</dbReference>
<keyword evidence="2" id="KW-0812">Transmembrane</keyword>
<proteinExistence type="predicted"/>
<organism evidence="4 5">
    <name type="scientific">Leifsonia aquatica</name>
    <name type="common">Corynebacterium aquaticum</name>
    <dbReference type="NCBI Taxonomy" id="144185"/>
    <lineage>
        <taxon>Bacteria</taxon>
        <taxon>Bacillati</taxon>
        <taxon>Actinomycetota</taxon>
        <taxon>Actinomycetes</taxon>
        <taxon>Micrococcales</taxon>
        <taxon>Microbacteriaceae</taxon>
        <taxon>Leifsonia</taxon>
    </lineage>
</organism>
<dbReference type="AlphaFoldDB" id="A0A7W4UVW2"/>
<evidence type="ECO:0000313" key="5">
    <source>
        <dbReference type="Proteomes" id="UP000538196"/>
    </source>
</evidence>
<keyword evidence="2" id="KW-0472">Membrane</keyword>
<dbReference type="InterPro" id="IPR002656">
    <property type="entry name" value="Acyl_transf_3_dom"/>
</dbReference>
<dbReference type="RefSeq" id="WP_183428283.1">
    <property type="nucleotide sequence ID" value="NZ_JACHVP010000001.1"/>
</dbReference>
<gene>
    <name evidence="4" type="ORF">FHX33_001303</name>
</gene>
<reference evidence="4 5" key="1">
    <citation type="submission" date="2020-08" db="EMBL/GenBank/DDBJ databases">
        <title>Sequencing the genomes of 1000 actinobacteria strains.</title>
        <authorList>
            <person name="Klenk H.-P."/>
        </authorList>
    </citation>
    <scope>NUCLEOTIDE SEQUENCE [LARGE SCALE GENOMIC DNA]</scope>
    <source>
        <strain evidence="4 5">DSM 20146</strain>
    </source>
</reference>
<feature type="transmembrane region" description="Helical" evidence="2">
    <location>
        <begin position="36"/>
        <end position="56"/>
    </location>
</feature>
<feature type="transmembrane region" description="Helical" evidence="2">
    <location>
        <begin position="272"/>
        <end position="294"/>
    </location>
</feature>
<feature type="transmembrane region" description="Helical" evidence="2">
    <location>
        <begin position="346"/>
        <end position="367"/>
    </location>
</feature>
<feature type="domain" description="Acyltransferase 3" evidence="3">
    <location>
        <begin position="30"/>
        <end position="365"/>
    </location>
</feature>
<feature type="compositionally biased region" description="Low complexity" evidence="1">
    <location>
        <begin position="7"/>
        <end position="21"/>
    </location>
</feature>
<feature type="transmembrane region" description="Helical" evidence="2">
    <location>
        <begin position="156"/>
        <end position="174"/>
    </location>
</feature>
<sequence length="436" mass="45020">MSLSLVSSRAPRTASTARSVTRTAARRDPAVDIARAVCLVVVVLLHALMVGVSVGASGPVLENAMEGWPGFTALSWVVQVMPLFFLLGGFSAHTQWERMRERGAGYGDYLAGRMRRLFAPAAAALVAVAVMLSVLSLAGVPGSLVAVAGFRMSQPLWFLGVYVLCTAAVPPLVALHRRAPLLGLVLPAAIAIAIDVLRGSTGVTAIGFANLLFVWLAVQQLGFWLASGRLDGVGRRTLGAGAVAAAGALALLCSTGVWSFDMLANLNPPTTALLLLALVQLAVFRLVAPTLRAVAGLPLVERAVGWVSARAMTVYLWHMPVLIVLAGALLVSGAELPRPLSGAWWLARPAWLVIVLIAVAGVVAVAGHFETGRPATPSTSPSASPRALLSATAGAGGVLLVLLAGASIASWVAAAGLAFLALRILRSSDMPGAVTR</sequence>
<evidence type="ECO:0000256" key="1">
    <source>
        <dbReference type="SAM" id="MobiDB-lite"/>
    </source>
</evidence>
<dbReference type="EMBL" id="JACHVP010000001">
    <property type="protein sequence ID" value="MBB2966571.1"/>
    <property type="molecule type" value="Genomic_DNA"/>
</dbReference>
<dbReference type="Proteomes" id="UP000538196">
    <property type="component" value="Unassembled WGS sequence"/>
</dbReference>
<name>A0A7W4UVW2_LEIAQ</name>
<protein>
    <submittedName>
        <fullName evidence="4">Peptidoglycan/LPS O-acetylase OafA/YrhL</fullName>
    </submittedName>
</protein>
<feature type="transmembrane region" description="Helical" evidence="2">
    <location>
        <begin position="205"/>
        <end position="226"/>
    </location>
</feature>
<comment type="caution">
    <text evidence="4">The sequence shown here is derived from an EMBL/GenBank/DDBJ whole genome shotgun (WGS) entry which is preliminary data.</text>
</comment>
<keyword evidence="5" id="KW-1185">Reference proteome</keyword>
<feature type="transmembrane region" description="Helical" evidence="2">
    <location>
        <begin position="238"/>
        <end position="260"/>
    </location>
</feature>
<accession>A0A7W4UVW2</accession>
<feature type="region of interest" description="Disordered" evidence="1">
    <location>
        <begin position="1"/>
        <end position="21"/>
    </location>
</feature>
<dbReference type="Pfam" id="PF01757">
    <property type="entry name" value="Acyl_transf_3"/>
    <property type="match status" value="1"/>
</dbReference>
<keyword evidence="2" id="KW-1133">Transmembrane helix</keyword>
<feature type="transmembrane region" description="Helical" evidence="2">
    <location>
        <begin position="315"/>
        <end position="334"/>
    </location>
</feature>
<feature type="transmembrane region" description="Helical" evidence="2">
    <location>
        <begin position="76"/>
        <end position="96"/>
    </location>
</feature>
<feature type="transmembrane region" description="Helical" evidence="2">
    <location>
        <begin position="388"/>
        <end position="421"/>
    </location>
</feature>